<dbReference type="Proteomes" id="UP000664034">
    <property type="component" value="Unassembled WGS sequence"/>
</dbReference>
<evidence type="ECO:0000313" key="2">
    <source>
        <dbReference type="EMBL" id="MBO0938312.1"/>
    </source>
</evidence>
<sequence>MIPCRYWLVVALGLLPFVATAQPTWPTLTQQAKPWTRWWWMGSAVNNADLTRLLTDYQKAGLGGVEITPIYGVKGAENQFINFLSPTWTDRLTHTLTEAKRLNMGIDLAQASGWPFGGPWVSPADASKYVAYKTYAVAGGKALSERVVYNQKPLVRAVGEPINIDKLTEPIARNPDLQRHAFDQVRFPKPLPLQTLMAYSGSGEVLDLTRYVDASGKLTWTAPTLPQNGQWTLYALFQGWHGKQVERAGPGGEGDVIDHFSRTATQQYLARFDGAFRGRNVGGIRAFFNDSYEVDDAQGEANWTPALFAEFNKRRGYDLRLYLPALFGNTASITDTAATPSRILCDYRETIGDLLLDNYTRTWAQWAHSRGQRIRNQAHGSPANILDLYAATDIPETEGTELLRIKLASSAANVTGKPLISAESATWHDEHFLSTLGGIKTAMDRYLLGGVNHTFYHGTNYSPQAAAWPGWLFYAAVHFNPNNPFWTDFSQLNHYVARCQSMLQRGRPHNDVLVYLPMYDAYSQPAKGGLPPALLQHFDGIEHGFKNLPVAQISEELLAKGYAFDFLSDRQLRDVTTQVGKLKTGGNTYQAILVPNAHLMPLPTLQHLLNLAQQGATVVFAQQLPADVPGFADLSSRRLAFKKLLARLSFTASGTVALRVATVGKGHVLVGENVSEILTQAGVARETMADQGLVCVRRTMGAKTIYFVANQGTDTLHTSGWVRLATRAKSVAMYNPMTGQTGMARIRPTASSTDVYMPLLPGEAILLETSPTRVAGPAYPYDKPAGPPQPLSGPWTLQFVSGGPTLPAPVQLPDLRLWTDLRDSTMNAFSGSATYTIQFARPAGSAPRYRLDLGKVFASARVQLNGQDMGTLIGPNYRITLPGRAIKAQNTLVITVSNSMANRIIDLDKRGVNWRLFYNTNFPARFKENRDANGLFTTKNWLPQPSGLAGPVTLTPVD</sequence>
<reference evidence="2" key="1">
    <citation type="submission" date="2021-03" db="EMBL/GenBank/DDBJ databases">
        <title>Fibrella sp. HMF5335 genome sequencing and assembly.</title>
        <authorList>
            <person name="Kang H."/>
            <person name="Kim H."/>
            <person name="Bae S."/>
            <person name="Joh K."/>
        </authorList>
    </citation>
    <scope>NUCLEOTIDE SEQUENCE</scope>
    <source>
        <strain evidence="2">HMF5335</strain>
    </source>
</reference>
<dbReference type="NCBIfam" id="NF045579">
    <property type="entry name" value="rhamnoside_JR"/>
    <property type="match status" value="1"/>
</dbReference>
<keyword evidence="3" id="KW-1185">Reference proteome</keyword>
<keyword evidence="1" id="KW-0732">Signal</keyword>
<dbReference type="RefSeq" id="WP_207365852.1">
    <property type="nucleotide sequence ID" value="NZ_JAFMYV010000009.1"/>
</dbReference>
<dbReference type="EMBL" id="JAFMYV010000009">
    <property type="protein sequence ID" value="MBO0938312.1"/>
    <property type="molecule type" value="Genomic_DNA"/>
</dbReference>
<evidence type="ECO:0000313" key="3">
    <source>
        <dbReference type="Proteomes" id="UP000664034"/>
    </source>
</evidence>
<dbReference type="InterPro" id="IPR053161">
    <property type="entry name" value="Ulvan_degrading_GH"/>
</dbReference>
<dbReference type="Gene3D" id="2.60.120.260">
    <property type="entry name" value="Galactose-binding domain-like"/>
    <property type="match status" value="1"/>
</dbReference>
<dbReference type="SUPFAM" id="SSF49785">
    <property type="entry name" value="Galactose-binding domain-like"/>
    <property type="match status" value="1"/>
</dbReference>
<dbReference type="InterPro" id="IPR008979">
    <property type="entry name" value="Galactose-bd-like_sf"/>
</dbReference>
<name>A0A939GKX5_9BACT</name>
<evidence type="ECO:0000256" key="1">
    <source>
        <dbReference type="SAM" id="SignalP"/>
    </source>
</evidence>
<feature type="chain" id="PRO_5037944717" evidence="1">
    <location>
        <begin position="22"/>
        <end position="958"/>
    </location>
</feature>
<organism evidence="2 3">
    <name type="scientific">Fibrella rubiginis</name>
    <dbReference type="NCBI Taxonomy" id="2817060"/>
    <lineage>
        <taxon>Bacteria</taxon>
        <taxon>Pseudomonadati</taxon>
        <taxon>Bacteroidota</taxon>
        <taxon>Cytophagia</taxon>
        <taxon>Cytophagales</taxon>
        <taxon>Spirosomataceae</taxon>
        <taxon>Fibrella</taxon>
    </lineage>
</organism>
<protein>
    <submittedName>
        <fullName evidence="2">Glycoside hydrolase family 2 protein</fullName>
    </submittedName>
</protein>
<gene>
    <name evidence="2" type="ORF">J2I47_17305</name>
</gene>
<dbReference type="PANTHER" id="PTHR36848:SF2">
    <property type="entry name" value="SECRETED PROTEIN"/>
    <property type="match status" value="1"/>
</dbReference>
<dbReference type="GO" id="GO:0016787">
    <property type="term" value="F:hydrolase activity"/>
    <property type="evidence" value="ECO:0007669"/>
    <property type="project" value="UniProtKB-KW"/>
</dbReference>
<proteinExistence type="predicted"/>
<dbReference type="Pfam" id="PF17132">
    <property type="entry name" value="Glyco_hydro_106"/>
    <property type="match status" value="3"/>
</dbReference>
<dbReference type="PANTHER" id="PTHR36848">
    <property type="entry name" value="DNA-BINDING PROTEIN (PUTATIVE SECRETED PROTEIN)-RELATED"/>
    <property type="match status" value="1"/>
</dbReference>
<keyword evidence="2" id="KW-0378">Hydrolase</keyword>
<accession>A0A939GKX5</accession>
<comment type="caution">
    <text evidence="2">The sequence shown here is derived from an EMBL/GenBank/DDBJ whole genome shotgun (WGS) entry which is preliminary data.</text>
</comment>
<feature type="signal peptide" evidence="1">
    <location>
        <begin position="1"/>
        <end position="21"/>
    </location>
</feature>
<dbReference type="AlphaFoldDB" id="A0A939GKX5"/>